<dbReference type="EMBL" id="JATAAI010000014">
    <property type="protein sequence ID" value="KAK1740903.1"/>
    <property type="molecule type" value="Genomic_DNA"/>
</dbReference>
<gene>
    <name evidence="1" type="ORF">QTG54_008155</name>
</gene>
<protein>
    <submittedName>
        <fullName evidence="1">Uncharacterized protein</fullName>
    </submittedName>
</protein>
<evidence type="ECO:0000313" key="2">
    <source>
        <dbReference type="Proteomes" id="UP001224775"/>
    </source>
</evidence>
<sequence length="16" mass="1826">MRISRKCCSASMPSIR</sequence>
<name>A0AAD8Y796_9STRA</name>
<reference evidence="1" key="1">
    <citation type="submission" date="2023-06" db="EMBL/GenBank/DDBJ databases">
        <title>Survivors Of The Sea: Transcriptome response of Skeletonema marinoi to long-term dormancy.</title>
        <authorList>
            <person name="Pinder M.I.M."/>
            <person name="Kourtchenko O."/>
            <person name="Robertson E.K."/>
            <person name="Larsson T."/>
            <person name="Maumus F."/>
            <person name="Osuna-Cruz C.M."/>
            <person name="Vancaester E."/>
            <person name="Stenow R."/>
            <person name="Vandepoele K."/>
            <person name="Ploug H."/>
            <person name="Bruchert V."/>
            <person name="Godhe A."/>
            <person name="Topel M."/>
        </authorList>
    </citation>
    <scope>NUCLEOTIDE SEQUENCE</scope>
    <source>
        <strain evidence="1">R05AC</strain>
    </source>
</reference>
<organism evidence="1 2">
    <name type="scientific">Skeletonema marinoi</name>
    <dbReference type="NCBI Taxonomy" id="267567"/>
    <lineage>
        <taxon>Eukaryota</taxon>
        <taxon>Sar</taxon>
        <taxon>Stramenopiles</taxon>
        <taxon>Ochrophyta</taxon>
        <taxon>Bacillariophyta</taxon>
        <taxon>Coscinodiscophyceae</taxon>
        <taxon>Thalassiosirophycidae</taxon>
        <taxon>Thalassiosirales</taxon>
        <taxon>Skeletonemataceae</taxon>
        <taxon>Skeletonema</taxon>
        <taxon>Skeletonema marinoi-dohrnii complex</taxon>
    </lineage>
</organism>
<dbReference type="AlphaFoldDB" id="A0AAD8Y796"/>
<proteinExistence type="predicted"/>
<accession>A0AAD8Y796</accession>
<keyword evidence="2" id="KW-1185">Reference proteome</keyword>
<dbReference type="Proteomes" id="UP001224775">
    <property type="component" value="Unassembled WGS sequence"/>
</dbReference>
<comment type="caution">
    <text evidence="1">The sequence shown here is derived from an EMBL/GenBank/DDBJ whole genome shotgun (WGS) entry which is preliminary data.</text>
</comment>
<evidence type="ECO:0000313" key="1">
    <source>
        <dbReference type="EMBL" id="KAK1740903.1"/>
    </source>
</evidence>